<sequence length="354" mass="39916">AISTSLTYPPSPPKTPKFVQFKPTTLSHQRVLVFRHYWKDVKLIVVKMSRRGLSLNEINDTLDHKVSPDSLRRWVTLYQTTMDVPVKVTRAQSQFILDALELEPTLYLNEIQTHLEALTGEHHPILTVHNEIKHRLNLTSKKARTVHPAQCPMARAGYMARMASIPSDHLVFIDECGVSVKTHSHDHAWAPKGRRTVCIPKPLASDRISVLPAVSTEGLLGMLVQQGNMNRMDLDFFLDEILLPNMNPYSAPNSVLVLDNASLHHGGMVTNLCESYGVLLIYLPPYSPHFNPIEKVFLALKTNLKRDQSLTGTEEDIDFIREVLTEIVTPETMANYFQGSNYPVDDDALYTSAV</sequence>
<dbReference type="Proteomes" id="UP001060170">
    <property type="component" value="Chromosome 10"/>
</dbReference>
<comment type="caution">
    <text evidence="1">The sequence shown here is derived from an EMBL/GenBank/DDBJ whole genome shotgun (WGS) entry which is preliminary data.</text>
</comment>
<evidence type="ECO:0000313" key="2">
    <source>
        <dbReference type="Proteomes" id="UP001060170"/>
    </source>
</evidence>
<reference evidence="2" key="2">
    <citation type="journal article" date="2018" name="Mol. Plant Microbe Interact.">
        <title>Genome sequence resources for the wheat stripe rust pathogen (Puccinia striiformis f. sp. tritici) and the barley stripe rust pathogen (Puccinia striiformis f. sp. hordei).</title>
        <authorList>
            <person name="Xia C."/>
            <person name="Wang M."/>
            <person name="Yin C."/>
            <person name="Cornejo O.E."/>
            <person name="Hulbert S.H."/>
            <person name="Chen X."/>
        </authorList>
    </citation>
    <scope>NUCLEOTIDE SEQUENCE [LARGE SCALE GENOMIC DNA]</scope>
    <source>
        <strain evidence="2">93-210</strain>
    </source>
</reference>
<gene>
    <name evidence="1" type="ORF">MJO28_010250</name>
</gene>
<reference evidence="1 2" key="3">
    <citation type="journal article" date="2022" name="Microbiol. Spectr.">
        <title>Folding features and dynamics of 3D genome architecture in plant fungal pathogens.</title>
        <authorList>
            <person name="Xia C."/>
        </authorList>
    </citation>
    <scope>NUCLEOTIDE SEQUENCE [LARGE SCALE GENOMIC DNA]</scope>
    <source>
        <strain evidence="1 2">93-210</strain>
    </source>
</reference>
<keyword evidence="2" id="KW-1185">Reference proteome</keyword>
<feature type="non-terminal residue" evidence="1">
    <location>
        <position position="1"/>
    </location>
</feature>
<proteinExistence type="predicted"/>
<accession>A0ACC0E4G2</accession>
<dbReference type="EMBL" id="CM045874">
    <property type="protein sequence ID" value="KAI7944555.1"/>
    <property type="molecule type" value="Genomic_DNA"/>
</dbReference>
<organism evidence="1 2">
    <name type="scientific">Puccinia striiformis f. sp. tritici</name>
    <dbReference type="NCBI Taxonomy" id="168172"/>
    <lineage>
        <taxon>Eukaryota</taxon>
        <taxon>Fungi</taxon>
        <taxon>Dikarya</taxon>
        <taxon>Basidiomycota</taxon>
        <taxon>Pucciniomycotina</taxon>
        <taxon>Pucciniomycetes</taxon>
        <taxon>Pucciniales</taxon>
        <taxon>Pucciniaceae</taxon>
        <taxon>Puccinia</taxon>
    </lineage>
</organism>
<reference evidence="2" key="1">
    <citation type="journal article" date="2018" name="BMC Genomics">
        <title>Genomic insights into host adaptation between the wheat stripe rust pathogen (Puccinia striiformis f. sp. tritici) and the barley stripe rust pathogen (Puccinia striiformis f. sp. hordei).</title>
        <authorList>
            <person name="Xia C."/>
            <person name="Wang M."/>
            <person name="Yin C."/>
            <person name="Cornejo O.E."/>
            <person name="Hulbert S.H."/>
            <person name="Chen X."/>
        </authorList>
    </citation>
    <scope>NUCLEOTIDE SEQUENCE [LARGE SCALE GENOMIC DNA]</scope>
    <source>
        <strain evidence="2">93-210</strain>
    </source>
</reference>
<protein>
    <submittedName>
        <fullName evidence="1">Uncharacterized protein</fullName>
    </submittedName>
</protein>
<evidence type="ECO:0000313" key="1">
    <source>
        <dbReference type="EMBL" id="KAI7944555.1"/>
    </source>
</evidence>
<name>A0ACC0E4G2_9BASI</name>